<dbReference type="RefSeq" id="WP_120191869.1">
    <property type="nucleotide sequence ID" value="NZ_RAPK01000006.1"/>
</dbReference>
<dbReference type="InterPro" id="IPR035911">
    <property type="entry name" value="MurE/MurF_N"/>
</dbReference>
<keyword evidence="6 8" id="KW-0131">Cell cycle</keyword>
<dbReference type="PANTHER" id="PTHR23135:SF4">
    <property type="entry name" value="UDP-N-ACETYLMURAMOYL-L-ALANYL-D-GLUTAMATE--2,6-DIAMINOPIMELATE LIGASE MURE HOMOLOG, CHLOROPLASTIC"/>
    <property type="match status" value="1"/>
</dbReference>
<dbReference type="OrthoDB" id="9800958at2"/>
<evidence type="ECO:0000259" key="9">
    <source>
        <dbReference type="Pfam" id="PF01225"/>
    </source>
</evidence>
<dbReference type="PANTHER" id="PTHR23135">
    <property type="entry name" value="MUR LIGASE FAMILY MEMBER"/>
    <property type="match status" value="1"/>
</dbReference>
<keyword evidence="12" id="KW-0436">Ligase</keyword>
<keyword evidence="5 8" id="KW-0573">Peptidoglycan synthesis</keyword>
<dbReference type="SUPFAM" id="SSF53244">
    <property type="entry name" value="MurD-like peptide ligases, peptide-binding domain"/>
    <property type="match status" value="1"/>
</dbReference>
<dbReference type="Proteomes" id="UP000285120">
    <property type="component" value="Unassembled WGS sequence"/>
</dbReference>
<reference evidence="12 13" key="1">
    <citation type="submission" date="2018-09" db="EMBL/GenBank/DDBJ databases">
        <title>Genomic Encyclopedia of Archaeal and Bacterial Type Strains, Phase II (KMG-II): from individual species to whole genera.</title>
        <authorList>
            <person name="Goeker M."/>
        </authorList>
    </citation>
    <scope>NUCLEOTIDE SEQUENCE [LARGE SCALE GENOMIC DNA]</scope>
    <source>
        <strain evidence="12 13">DSM 17008</strain>
    </source>
</reference>
<dbReference type="Pfam" id="PF01225">
    <property type="entry name" value="Mur_ligase"/>
    <property type="match status" value="1"/>
</dbReference>
<sequence>MLFSLTTAQQHLSITSIWGPEQTEVDSLCYNSSNAEKNAAFFCIIGSQADGHEYAREAINNGASMIVGSNGPFLQELAAAFPSITFLEVADSKIAMAEFSIFFHNFVHKSLKTVAVTGTNGKTTVTAYTRTLLNRLAVPTGIMGTAGMWDHKSKLMFKQTTPTTPEAPDLHAIFDRIYQNGAKAVSLEATSIAIEQQRLHGIMFDVGIHTNLSPEHLDFHETMNHYKQSKLKLFLQSKRAVVNLDDEGMSDDILSIFKGPLLTYSIETKADVYAEQIVPDEHGTSLTIVIQNNRYDIHVPIFGTYNVSNLLSSVCACIHLGLEEDQIVAQLPFIEGPEGRFQIIDHYPSYKIILDYAHTPDALELVIEAAKKLKHRRLILMLTGIGLRDPGKRPKMAKAAEGKADAFVVSVDHPGFVDREKVAEDVASGFSDPNASNVYKEPLRQDAIHRSLSLSEEGDLVLITGLGFGGYQHVKGEQVPYDELQVIQDFFDKEKTPNIIQG</sequence>
<dbReference type="GO" id="GO:0016881">
    <property type="term" value="F:acid-amino acid ligase activity"/>
    <property type="evidence" value="ECO:0007669"/>
    <property type="project" value="InterPro"/>
</dbReference>
<dbReference type="SUPFAM" id="SSF53623">
    <property type="entry name" value="MurD-like peptide ligases, catalytic domain"/>
    <property type="match status" value="1"/>
</dbReference>
<dbReference type="SUPFAM" id="SSF63418">
    <property type="entry name" value="MurE/MurF N-terminal domain"/>
    <property type="match status" value="1"/>
</dbReference>
<dbReference type="NCBIfam" id="TIGR01085">
    <property type="entry name" value="murE"/>
    <property type="match status" value="1"/>
</dbReference>
<evidence type="ECO:0000256" key="2">
    <source>
        <dbReference type="ARBA" id="ARBA00005898"/>
    </source>
</evidence>
<evidence type="ECO:0000256" key="5">
    <source>
        <dbReference type="ARBA" id="ARBA00022984"/>
    </source>
</evidence>
<dbReference type="InterPro" id="IPR005761">
    <property type="entry name" value="UDP-N-AcMur-Glu-dNH2Pim_ligase"/>
</dbReference>
<accession>A0A419V8Y7</accession>
<dbReference type="Pfam" id="PF08245">
    <property type="entry name" value="Mur_ligase_M"/>
    <property type="match status" value="1"/>
</dbReference>
<comment type="similarity">
    <text evidence="2">Belongs to the MurCDEF family. MurE subfamily.</text>
</comment>
<proteinExistence type="inferred from homology"/>
<dbReference type="GO" id="GO:0008360">
    <property type="term" value="P:regulation of cell shape"/>
    <property type="evidence" value="ECO:0007669"/>
    <property type="project" value="UniProtKB-KW"/>
</dbReference>
<dbReference type="AlphaFoldDB" id="A0A419V8Y7"/>
<evidence type="ECO:0000256" key="1">
    <source>
        <dbReference type="ARBA" id="ARBA00004752"/>
    </source>
</evidence>
<keyword evidence="3 8" id="KW-0132">Cell division</keyword>
<evidence type="ECO:0000313" key="13">
    <source>
        <dbReference type="Proteomes" id="UP000285120"/>
    </source>
</evidence>
<dbReference type="Gene3D" id="3.90.190.20">
    <property type="entry name" value="Mur ligase, C-terminal domain"/>
    <property type="match status" value="1"/>
</dbReference>
<protein>
    <submittedName>
        <fullName evidence="12">UDP-N-acetylmuramoylalanyl-D-glutamate--2, 6-diaminopimelate ligase</fullName>
    </submittedName>
</protein>
<keyword evidence="7 8" id="KW-0961">Cell wall biogenesis/degradation</keyword>
<evidence type="ECO:0000259" key="11">
    <source>
        <dbReference type="Pfam" id="PF08245"/>
    </source>
</evidence>
<keyword evidence="4 8" id="KW-0133">Cell shape</keyword>
<dbReference type="InterPro" id="IPR036615">
    <property type="entry name" value="Mur_ligase_C_dom_sf"/>
</dbReference>
<dbReference type="GO" id="GO:0009252">
    <property type="term" value="P:peptidoglycan biosynthetic process"/>
    <property type="evidence" value="ECO:0007669"/>
    <property type="project" value="UniProtKB-UniPathway"/>
</dbReference>
<gene>
    <name evidence="12" type="ORF">ATL39_0689</name>
</gene>
<dbReference type="InterPro" id="IPR000713">
    <property type="entry name" value="Mur_ligase_N"/>
</dbReference>
<evidence type="ECO:0000259" key="10">
    <source>
        <dbReference type="Pfam" id="PF02875"/>
    </source>
</evidence>
<evidence type="ECO:0000256" key="6">
    <source>
        <dbReference type="ARBA" id="ARBA00023306"/>
    </source>
</evidence>
<evidence type="ECO:0000256" key="7">
    <source>
        <dbReference type="ARBA" id="ARBA00023316"/>
    </source>
</evidence>
<dbReference type="Pfam" id="PF02875">
    <property type="entry name" value="Mur_ligase_C"/>
    <property type="match status" value="1"/>
</dbReference>
<dbReference type="GO" id="GO:0005737">
    <property type="term" value="C:cytoplasm"/>
    <property type="evidence" value="ECO:0007669"/>
    <property type="project" value="UniProtKB-SubCell"/>
</dbReference>
<dbReference type="Gene3D" id="3.40.1190.10">
    <property type="entry name" value="Mur-like, catalytic domain"/>
    <property type="match status" value="1"/>
</dbReference>
<keyword evidence="13" id="KW-1185">Reference proteome</keyword>
<comment type="subcellular location">
    <subcellularLocation>
        <location evidence="8">Cytoplasm</location>
    </subcellularLocation>
</comment>
<feature type="domain" description="Mur ligase central" evidence="11">
    <location>
        <begin position="116"/>
        <end position="316"/>
    </location>
</feature>
<dbReference type="Gene3D" id="3.40.1390.10">
    <property type="entry name" value="MurE/MurF, N-terminal domain"/>
    <property type="match status" value="1"/>
</dbReference>
<evidence type="ECO:0000256" key="4">
    <source>
        <dbReference type="ARBA" id="ARBA00022960"/>
    </source>
</evidence>
<dbReference type="GO" id="GO:0051301">
    <property type="term" value="P:cell division"/>
    <property type="evidence" value="ECO:0007669"/>
    <property type="project" value="UniProtKB-KW"/>
</dbReference>
<dbReference type="GO" id="GO:0071555">
    <property type="term" value="P:cell wall organization"/>
    <property type="evidence" value="ECO:0007669"/>
    <property type="project" value="UniProtKB-KW"/>
</dbReference>
<comment type="caution">
    <text evidence="12">The sequence shown here is derived from an EMBL/GenBank/DDBJ whole genome shotgun (WGS) entry which is preliminary data.</text>
</comment>
<dbReference type="UniPathway" id="UPA00219"/>
<evidence type="ECO:0000313" key="12">
    <source>
        <dbReference type="EMBL" id="RKD76470.1"/>
    </source>
</evidence>
<dbReference type="InterPro" id="IPR036565">
    <property type="entry name" value="Mur-like_cat_sf"/>
</dbReference>
<dbReference type="NCBIfam" id="NF001126">
    <property type="entry name" value="PRK00139.1-4"/>
    <property type="match status" value="1"/>
</dbReference>
<dbReference type="GO" id="GO:0005524">
    <property type="term" value="F:ATP binding"/>
    <property type="evidence" value="ECO:0007669"/>
    <property type="project" value="InterPro"/>
</dbReference>
<dbReference type="InterPro" id="IPR004101">
    <property type="entry name" value="Mur_ligase_C"/>
</dbReference>
<name>A0A419V8Y7_9BACL</name>
<feature type="domain" description="Mur ligase N-terminal catalytic" evidence="9">
    <location>
        <begin position="26"/>
        <end position="72"/>
    </location>
</feature>
<dbReference type="EMBL" id="RAPK01000006">
    <property type="protein sequence ID" value="RKD76470.1"/>
    <property type="molecule type" value="Genomic_DNA"/>
</dbReference>
<comment type="pathway">
    <text evidence="1 8">Cell wall biogenesis; peptidoglycan biosynthesis.</text>
</comment>
<evidence type="ECO:0000256" key="3">
    <source>
        <dbReference type="ARBA" id="ARBA00022618"/>
    </source>
</evidence>
<evidence type="ECO:0000256" key="8">
    <source>
        <dbReference type="RuleBase" id="RU004135"/>
    </source>
</evidence>
<organism evidence="12 13">
    <name type="scientific">Sinobaca qinghaiensis</name>
    <dbReference type="NCBI Taxonomy" id="342944"/>
    <lineage>
        <taxon>Bacteria</taxon>
        <taxon>Bacillati</taxon>
        <taxon>Bacillota</taxon>
        <taxon>Bacilli</taxon>
        <taxon>Bacillales</taxon>
        <taxon>Sporolactobacillaceae</taxon>
        <taxon>Sinobaca</taxon>
    </lineage>
</organism>
<dbReference type="InterPro" id="IPR013221">
    <property type="entry name" value="Mur_ligase_cen"/>
</dbReference>
<feature type="domain" description="Mur ligase C-terminal" evidence="10">
    <location>
        <begin position="339"/>
        <end position="465"/>
    </location>
</feature>